<evidence type="ECO:0000256" key="1">
    <source>
        <dbReference type="SAM" id="MobiDB-lite"/>
    </source>
</evidence>
<name>A0A165EUG2_9APHY</name>
<accession>A0A165EUG2</accession>
<sequence length="160" mass="18052">MKSTLLTARLAGSRNALRATRPALSARNYATPPPNIAPDDDPQLGPDYPHLPPISRQYLPALKRWDDPQMRRNFGDPLYMREEMLSMWGPDIPPVPPLVALRWFTIAALGFVSFGVLTKYVFTLERPAVPREYPYSGLVTELGGLEENKARELTESEDEE</sequence>
<feature type="region of interest" description="Disordered" evidence="1">
    <location>
        <begin position="22"/>
        <end position="46"/>
    </location>
</feature>
<evidence type="ECO:0000313" key="2">
    <source>
        <dbReference type="EMBL" id="KZT07786.1"/>
    </source>
</evidence>
<dbReference type="InParanoid" id="A0A165EUG2"/>
<dbReference type="EMBL" id="KV427618">
    <property type="protein sequence ID" value="KZT07786.1"/>
    <property type="molecule type" value="Genomic_DNA"/>
</dbReference>
<reference evidence="2 3" key="1">
    <citation type="journal article" date="2016" name="Mol. Biol. Evol.">
        <title>Comparative Genomics of Early-Diverging Mushroom-Forming Fungi Provides Insights into the Origins of Lignocellulose Decay Capabilities.</title>
        <authorList>
            <person name="Nagy L.G."/>
            <person name="Riley R."/>
            <person name="Tritt A."/>
            <person name="Adam C."/>
            <person name="Daum C."/>
            <person name="Floudas D."/>
            <person name="Sun H."/>
            <person name="Yadav J.S."/>
            <person name="Pangilinan J."/>
            <person name="Larsson K.H."/>
            <person name="Matsuura K."/>
            <person name="Barry K."/>
            <person name="Labutti K."/>
            <person name="Kuo R."/>
            <person name="Ohm R.A."/>
            <person name="Bhattacharya S.S."/>
            <person name="Shirouzu T."/>
            <person name="Yoshinaga Y."/>
            <person name="Martin F.M."/>
            <person name="Grigoriev I.V."/>
            <person name="Hibbett D.S."/>
        </authorList>
    </citation>
    <scope>NUCLEOTIDE SEQUENCE [LARGE SCALE GENOMIC DNA]</scope>
    <source>
        <strain evidence="2 3">93-53</strain>
    </source>
</reference>
<dbReference type="PANTHER" id="PTHR12840:SF1">
    <property type="entry name" value="NADH DEHYDROGENASE [UBIQUINONE] 1 BETA SUBCOMPLEX SUBUNIT 8, MITOCHONDRIAL"/>
    <property type="match status" value="1"/>
</dbReference>
<dbReference type="GeneID" id="63829466"/>
<dbReference type="Pfam" id="PF05821">
    <property type="entry name" value="NDUF_B8"/>
    <property type="match status" value="1"/>
</dbReference>
<dbReference type="AlphaFoldDB" id="A0A165EUG2"/>
<dbReference type="STRING" id="1314785.A0A165EUG2"/>
<dbReference type="RefSeq" id="XP_040765526.1">
    <property type="nucleotide sequence ID" value="XM_040912438.1"/>
</dbReference>
<proteinExistence type="predicted"/>
<dbReference type="OrthoDB" id="2014058at2759"/>
<dbReference type="GO" id="GO:0005739">
    <property type="term" value="C:mitochondrion"/>
    <property type="evidence" value="ECO:0007669"/>
    <property type="project" value="InterPro"/>
</dbReference>
<evidence type="ECO:0000313" key="3">
    <source>
        <dbReference type="Proteomes" id="UP000076871"/>
    </source>
</evidence>
<dbReference type="Proteomes" id="UP000076871">
    <property type="component" value="Unassembled WGS sequence"/>
</dbReference>
<dbReference type="PANTHER" id="PTHR12840">
    <property type="entry name" value="NADH-UBIQUINONE OXIDOREDUCTASE ASHI SUBUNIT"/>
    <property type="match status" value="1"/>
</dbReference>
<gene>
    <name evidence="2" type="ORF">LAESUDRAFT_758346</name>
</gene>
<dbReference type="InterPro" id="IPR008699">
    <property type="entry name" value="NDUFB8"/>
</dbReference>
<protein>
    <submittedName>
        <fullName evidence="2">Uncharacterized protein</fullName>
    </submittedName>
</protein>
<keyword evidence="3" id="KW-1185">Reference proteome</keyword>
<organism evidence="2 3">
    <name type="scientific">Laetiporus sulphureus 93-53</name>
    <dbReference type="NCBI Taxonomy" id="1314785"/>
    <lineage>
        <taxon>Eukaryota</taxon>
        <taxon>Fungi</taxon>
        <taxon>Dikarya</taxon>
        <taxon>Basidiomycota</taxon>
        <taxon>Agaricomycotina</taxon>
        <taxon>Agaricomycetes</taxon>
        <taxon>Polyporales</taxon>
        <taxon>Laetiporus</taxon>
    </lineage>
</organism>